<dbReference type="InterPro" id="IPR016197">
    <property type="entry name" value="Chromo-like_dom_sf"/>
</dbReference>
<organism evidence="4">
    <name type="scientific">Chlorella variabilis</name>
    <name type="common">Green alga</name>
    <dbReference type="NCBI Taxonomy" id="554065"/>
    <lineage>
        <taxon>Eukaryota</taxon>
        <taxon>Viridiplantae</taxon>
        <taxon>Chlorophyta</taxon>
        <taxon>core chlorophytes</taxon>
        <taxon>Trebouxiophyceae</taxon>
        <taxon>Chlorellales</taxon>
        <taxon>Chlorellaceae</taxon>
        <taxon>Chlorella clade</taxon>
        <taxon>Chlorella</taxon>
    </lineage>
</organism>
<dbReference type="GeneID" id="17353555"/>
<feature type="domain" description="Tudor-knot" evidence="2">
    <location>
        <begin position="81"/>
        <end position="135"/>
    </location>
</feature>
<evidence type="ECO:0000256" key="1">
    <source>
        <dbReference type="SAM" id="MobiDB-lite"/>
    </source>
</evidence>
<dbReference type="InParanoid" id="E1ZJ12"/>
<dbReference type="RefSeq" id="XP_005846359.1">
    <property type="nucleotide sequence ID" value="XM_005846297.1"/>
</dbReference>
<evidence type="ECO:0000313" key="3">
    <source>
        <dbReference type="EMBL" id="EFN54257.1"/>
    </source>
</evidence>
<dbReference type="Pfam" id="PF11717">
    <property type="entry name" value="Tudor-knot"/>
    <property type="match status" value="1"/>
</dbReference>
<dbReference type="Proteomes" id="UP000008141">
    <property type="component" value="Unassembled WGS sequence"/>
</dbReference>
<dbReference type="STRING" id="554065.E1ZJ12"/>
<dbReference type="OrthoDB" id="787137at2759"/>
<name>E1ZJ12_CHLVA</name>
<dbReference type="Gene3D" id="2.30.30.140">
    <property type="match status" value="1"/>
</dbReference>
<keyword evidence="4" id="KW-1185">Reference proteome</keyword>
<evidence type="ECO:0000313" key="4">
    <source>
        <dbReference type="Proteomes" id="UP000008141"/>
    </source>
</evidence>
<feature type="region of interest" description="Disordered" evidence="1">
    <location>
        <begin position="1"/>
        <end position="70"/>
    </location>
</feature>
<feature type="region of interest" description="Disordered" evidence="1">
    <location>
        <begin position="371"/>
        <end position="407"/>
    </location>
</feature>
<dbReference type="AlphaFoldDB" id="E1ZJ12"/>
<dbReference type="KEGG" id="cvr:CHLNCDRAFT_135804"/>
<dbReference type="eggNOG" id="KOG2747">
    <property type="taxonomic scope" value="Eukaryota"/>
</dbReference>
<feature type="compositionally biased region" description="Low complexity" evidence="1">
    <location>
        <begin position="380"/>
        <end position="407"/>
    </location>
</feature>
<feature type="region of interest" description="Disordered" evidence="1">
    <location>
        <begin position="141"/>
        <end position="165"/>
    </location>
</feature>
<evidence type="ECO:0000259" key="2">
    <source>
        <dbReference type="Pfam" id="PF11717"/>
    </source>
</evidence>
<protein>
    <recommendedName>
        <fullName evidence="2">Tudor-knot domain-containing protein</fullName>
    </recommendedName>
</protein>
<dbReference type="InterPro" id="IPR025995">
    <property type="entry name" value="Tudor-knot"/>
</dbReference>
<proteinExistence type="predicted"/>
<gene>
    <name evidence="3" type="ORF">CHLNCDRAFT_135804</name>
</gene>
<sequence>MADRRRASGKGNSPPPVADDVKLTQGAGKGKRVMGGKPHQGDVQMADGDAQGGQQAGALPANAAPSGRIPVPRSAVRLPLEVSTHLECKWRDGKFYPARIIERRKADGGAPDEYEYYVHYRKFNRRMDEWVPLANFNLDTVCPPEPPEPGEGGRTRNQKRKVDDDHSAARLLLTGAGETPPVVPPPTKVEAGAKGSVVSDTKGSVVAGSSATLAGGGQTVSSAKAEGEGKNVLTNVEVFGKTPTSQGSLKTSGAAGGAGGAKVTSIGQVLTDANSASSAGFTNLRAAGLGSFIAGSIQGSAKSKYGTSTFQSTTDGTSNTGVQGEVAGVARSNLADLLAQALSIVANENLSASSSSTVTVNNPTATNTAAAQADTIVAPTSGQATGQGSFTGSGQSQVVTSVSQSSP</sequence>
<dbReference type="SUPFAM" id="SSF54160">
    <property type="entry name" value="Chromo domain-like"/>
    <property type="match status" value="1"/>
</dbReference>
<reference evidence="3 4" key="1">
    <citation type="journal article" date="2010" name="Plant Cell">
        <title>The Chlorella variabilis NC64A genome reveals adaptation to photosymbiosis, coevolution with viruses, and cryptic sex.</title>
        <authorList>
            <person name="Blanc G."/>
            <person name="Duncan G."/>
            <person name="Agarkova I."/>
            <person name="Borodovsky M."/>
            <person name="Gurnon J."/>
            <person name="Kuo A."/>
            <person name="Lindquist E."/>
            <person name="Lucas S."/>
            <person name="Pangilinan J."/>
            <person name="Polle J."/>
            <person name="Salamov A."/>
            <person name="Terry A."/>
            <person name="Yamada T."/>
            <person name="Dunigan D.D."/>
            <person name="Grigoriev I.V."/>
            <person name="Claverie J.M."/>
            <person name="Van Etten J.L."/>
        </authorList>
    </citation>
    <scope>NUCLEOTIDE SEQUENCE [LARGE SCALE GENOMIC DNA]</scope>
    <source>
        <strain evidence="3 4">NC64A</strain>
    </source>
</reference>
<feature type="region of interest" description="Disordered" evidence="1">
    <location>
        <begin position="176"/>
        <end position="195"/>
    </location>
</feature>
<accession>E1ZJ12</accession>
<dbReference type="EMBL" id="GL433848">
    <property type="protein sequence ID" value="EFN54257.1"/>
    <property type="molecule type" value="Genomic_DNA"/>
</dbReference>